<dbReference type="AlphaFoldDB" id="A0A3L8Q670"/>
<sequence>MAPELPNDGEMEALKWKPGQGQHGHERVWVSSGAFPVPISPFPAGLRAAVTLLESGGHLQPPRGSLRLLCRASGFNFGSFGMFWVRQRPGQGLEYVAGINSDGDTRYPPSFQGRVSISRDAGQSSVTLAMSSLRDEDSAGYFCAKRSGAGDANTASAFGAAPIAAPPLSTDPGPDPVPAPLSQPCPAPNVTSGPLSLPSLPKFYSIAHDLDPR</sequence>
<dbReference type="Gene3D" id="2.60.40.10">
    <property type="entry name" value="Immunoglobulins"/>
    <property type="match status" value="1"/>
</dbReference>
<feature type="domain" description="Ig-like" evidence="5">
    <location>
        <begin position="41"/>
        <end position="156"/>
    </location>
</feature>
<dbReference type="InterPro" id="IPR050199">
    <property type="entry name" value="IgHV"/>
</dbReference>
<dbReference type="OrthoDB" id="8865476at2759"/>
<dbReference type="STRING" id="44316.ENSEGOP00005022166"/>
<dbReference type="Proteomes" id="UP000276834">
    <property type="component" value="Unassembled WGS sequence"/>
</dbReference>
<dbReference type="SUPFAM" id="SSF48726">
    <property type="entry name" value="Immunoglobulin"/>
    <property type="match status" value="1"/>
</dbReference>
<feature type="region of interest" description="Disordered" evidence="4">
    <location>
        <begin position="163"/>
        <end position="200"/>
    </location>
</feature>
<dbReference type="GO" id="GO:0002250">
    <property type="term" value="P:adaptive immune response"/>
    <property type="evidence" value="ECO:0007669"/>
    <property type="project" value="UniProtKB-KW"/>
</dbReference>
<dbReference type="SMART" id="SM00406">
    <property type="entry name" value="IGv"/>
    <property type="match status" value="1"/>
</dbReference>
<name>A0A3L8Q670_CHLGU</name>
<organism evidence="6 7">
    <name type="scientific">Chloebia gouldiae</name>
    <name type="common">Gouldian finch</name>
    <name type="synonym">Erythrura gouldiae</name>
    <dbReference type="NCBI Taxonomy" id="44316"/>
    <lineage>
        <taxon>Eukaryota</taxon>
        <taxon>Metazoa</taxon>
        <taxon>Chordata</taxon>
        <taxon>Craniata</taxon>
        <taxon>Vertebrata</taxon>
        <taxon>Euteleostomi</taxon>
        <taxon>Archelosauria</taxon>
        <taxon>Archosauria</taxon>
        <taxon>Dinosauria</taxon>
        <taxon>Saurischia</taxon>
        <taxon>Theropoda</taxon>
        <taxon>Coelurosauria</taxon>
        <taxon>Aves</taxon>
        <taxon>Neognathae</taxon>
        <taxon>Neoaves</taxon>
        <taxon>Telluraves</taxon>
        <taxon>Australaves</taxon>
        <taxon>Passeriformes</taxon>
        <taxon>Passeroidea</taxon>
        <taxon>Passeridae</taxon>
        <taxon>Chloebia</taxon>
    </lineage>
</organism>
<gene>
    <name evidence="6" type="ORF">DV515_00019016</name>
</gene>
<feature type="compositionally biased region" description="Pro residues" evidence="4">
    <location>
        <begin position="173"/>
        <end position="187"/>
    </location>
</feature>
<evidence type="ECO:0000256" key="2">
    <source>
        <dbReference type="ARBA" id="ARBA00023130"/>
    </source>
</evidence>
<dbReference type="GO" id="GO:0019814">
    <property type="term" value="C:immunoglobulin complex"/>
    <property type="evidence" value="ECO:0007669"/>
    <property type="project" value="UniProtKB-KW"/>
</dbReference>
<keyword evidence="2" id="KW-1064">Adaptive immunity</keyword>
<keyword evidence="1" id="KW-0391">Immunity</keyword>
<dbReference type="EMBL" id="QUSF01005589">
    <property type="protein sequence ID" value="RLV62719.1"/>
    <property type="molecule type" value="Genomic_DNA"/>
</dbReference>
<dbReference type="InterPro" id="IPR036179">
    <property type="entry name" value="Ig-like_dom_sf"/>
</dbReference>
<comment type="caution">
    <text evidence="6">The sequence shown here is derived from an EMBL/GenBank/DDBJ whole genome shotgun (WGS) entry which is preliminary data.</text>
</comment>
<dbReference type="InterPro" id="IPR007110">
    <property type="entry name" value="Ig-like_dom"/>
</dbReference>
<evidence type="ECO:0000259" key="5">
    <source>
        <dbReference type="PROSITE" id="PS50835"/>
    </source>
</evidence>
<protein>
    <recommendedName>
        <fullName evidence="5">Ig-like domain-containing protein</fullName>
    </recommendedName>
</protein>
<evidence type="ECO:0000256" key="4">
    <source>
        <dbReference type="SAM" id="MobiDB-lite"/>
    </source>
</evidence>
<dbReference type="PANTHER" id="PTHR23266">
    <property type="entry name" value="IMMUNOGLOBULIN HEAVY CHAIN"/>
    <property type="match status" value="1"/>
</dbReference>
<accession>A0A3L8Q670</accession>
<dbReference type="InterPro" id="IPR013106">
    <property type="entry name" value="Ig_V-set"/>
</dbReference>
<evidence type="ECO:0000313" key="7">
    <source>
        <dbReference type="Proteomes" id="UP000276834"/>
    </source>
</evidence>
<dbReference type="InterPro" id="IPR013783">
    <property type="entry name" value="Ig-like_fold"/>
</dbReference>
<dbReference type="PROSITE" id="PS50835">
    <property type="entry name" value="IG_LIKE"/>
    <property type="match status" value="1"/>
</dbReference>
<reference evidence="6 7" key="1">
    <citation type="journal article" date="2018" name="Proc. R. Soc. B">
        <title>A non-coding region near Follistatin controls head colour polymorphism in the Gouldian finch.</title>
        <authorList>
            <person name="Toomey M.B."/>
            <person name="Marques C.I."/>
            <person name="Andrade P."/>
            <person name="Araujo P.M."/>
            <person name="Sabatino S."/>
            <person name="Gazda M.A."/>
            <person name="Afonso S."/>
            <person name="Lopes R.J."/>
            <person name="Corbo J.C."/>
            <person name="Carneiro M."/>
        </authorList>
    </citation>
    <scope>NUCLEOTIDE SEQUENCE [LARGE SCALE GENOMIC DNA]</scope>
    <source>
        <strain evidence="6">Red01</strain>
        <tissue evidence="6">Muscle</tissue>
    </source>
</reference>
<dbReference type="GO" id="GO:0005576">
    <property type="term" value="C:extracellular region"/>
    <property type="evidence" value="ECO:0007669"/>
    <property type="project" value="UniProtKB-ARBA"/>
</dbReference>
<proteinExistence type="predicted"/>
<evidence type="ECO:0000256" key="3">
    <source>
        <dbReference type="ARBA" id="ARBA00043265"/>
    </source>
</evidence>
<dbReference type="Pfam" id="PF07686">
    <property type="entry name" value="V-set"/>
    <property type="match status" value="1"/>
</dbReference>
<evidence type="ECO:0000256" key="1">
    <source>
        <dbReference type="ARBA" id="ARBA00022859"/>
    </source>
</evidence>
<keyword evidence="7" id="KW-1185">Reference proteome</keyword>
<evidence type="ECO:0000313" key="6">
    <source>
        <dbReference type="EMBL" id="RLV62719.1"/>
    </source>
</evidence>
<keyword evidence="3" id="KW-1280">Immunoglobulin</keyword>